<name>A0A2T3ABC8_9PEZI</name>
<gene>
    <name evidence="9" type="ORF">BD289DRAFT_366069</name>
</gene>
<comment type="similarity">
    <text evidence="4">Belongs to the RTC4 family.</text>
</comment>
<evidence type="ECO:0000256" key="3">
    <source>
        <dbReference type="ARBA" id="ARBA00004496"/>
    </source>
</evidence>
<dbReference type="Proteomes" id="UP000241462">
    <property type="component" value="Unassembled WGS sequence"/>
</dbReference>
<dbReference type="STRING" id="2025994.A0A2T3ABC8"/>
<evidence type="ECO:0000256" key="2">
    <source>
        <dbReference type="ARBA" id="ARBA00004123"/>
    </source>
</evidence>
<feature type="non-terminal residue" evidence="9">
    <location>
        <position position="212"/>
    </location>
</feature>
<dbReference type="InterPro" id="IPR028094">
    <property type="entry name" value="RTC4_C"/>
</dbReference>
<keyword evidence="10" id="KW-1185">Reference proteome</keyword>
<proteinExistence type="inferred from homology"/>
<dbReference type="InterPro" id="IPR039024">
    <property type="entry name" value="RTC4"/>
</dbReference>
<dbReference type="Pfam" id="PF14474">
    <property type="entry name" value="RTC4"/>
    <property type="match status" value="1"/>
</dbReference>
<dbReference type="GO" id="GO:0005634">
    <property type="term" value="C:nucleus"/>
    <property type="evidence" value="ECO:0007669"/>
    <property type="project" value="UniProtKB-SubCell"/>
</dbReference>
<evidence type="ECO:0000256" key="5">
    <source>
        <dbReference type="ARBA" id="ARBA00015162"/>
    </source>
</evidence>
<comment type="subcellular location">
    <subcellularLocation>
        <location evidence="3">Cytoplasm</location>
    </subcellularLocation>
    <subcellularLocation>
        <location evidence="2">Nucleus</location>
    </subcellularLocation>
</comment>
<reference evidence="9 10" key="1">
    <citation type="journal article" date="2018" name="Mycol. Prog.">
        <title>Coniella lustricola, a new species from submerged detritus.</title>
        <authorList>
            <person name="Raudabaugh D.B."/>
            <person name="Iturriaga T."/>
            <person name="Carver A."/>
            <person name="Mondo S."/>
            <person name="Pangilinan J."/>
            <person name="Lipzen A."/>
            <person name="He G."/>
            <person name="Amirebrahimi M."/>
            <person name="Grigoriev I.V."/>
            <person name="Miller A.N."/>
        </authorList>
    </citation>
    <scope>NUCLEOTIDE SEQUENCE [LARGE SCALE GENOMIC DNA]</scope>
    <source>
        <strain evidence="9 10">B22-T-1</strain>
    </source>
</reference>
<dbReference type="PANTHER" id="PTHR41391:SF1">
    <property type="entry name" value="RESTRICTION OF TELOMERE CAPPING PROTEIN 4"/>
    <property type="match status" value="1"/>
</dbReference>
<keyword evidence="7" id="KW-0539">Nucleus</keyword>
<dbReference type="EMBL" id="KZ678419">
    <property type="protein sequence ID" value="PSR90441.1"/>
    <property type="molecule type" value="Genomic_DNA"/>
</dbReference>
<evidence type="ECO:0000313" key="10">
    <source>
        <dbReference type="Proteomes" id="UP000241462"/>
    </source>
</evidence>
<dbReference type="AlphaFoldDB" id="A0A2T3ABC8"/>
<dbReference type="InParanoid" id="A0A2T3ABC8"/>
<dbReference type="OrthoDB" id="128308at2759"/>
<evidence type="ECO:0000256" key="4">
    <source>
        <dbReference type="ARBA" id="ARBA00009461"/>
    </source>
</evidence>
<evidence type="ECO:0000313" key="9">
    <source>
        <dbReference type="EMBL" id="PSR90441.1"/>
    </source>
</evidence>
<keyword evidence="6" id="KW-0963">Cytoplasm</keyword>
<evidence type="ECO:0000256" key="6">
    <source>
        <dbReference type="ARBA" id="ARBA00022490"/>
    </source>
</evidence>
<evidence type="ECO:0000256" key="1">
    <source>
        <dbReference type="ARBA" id="ARBA00002738"/>
    </source>
</evidence>
<evidence type="ECO:0000256" key="7">
    <source>
        <dbReference type="ARBA" id="ARBA00023242"/>
    </source>
</evidence>
<dbReference type="SMART" id="SM01312">
    <property type="entry name" value="RTC4"/>
    <property type="match status" value="1"/>
</dbReference>
<organism evidence="9 10">
    <name type="scientific">Coniella lustricola</name>
    <dbReference type="NCBI Taxonomy" id="2025994"/>
    <lineage>
        <taxon>Eukaryota</taxon>
        <taxon>Fungi</taxon>
        <taxon>Dikarya</taxon>
        <taxon>Ascomycota</taxon>
        <taxon>Pezizomycotina</taxon>
        <taxon>Sordariomycetes</taxon>
        <taxon>Sordariomycetidae</taxon>
        <taxon>Diaporthales</taxon>
        <taxon>Schizoparmaceae</taxon>
        <taxon>Coniella</taxon>
    </lineage>
</organism>
<dbReference type="PANTHER" id="PTHR41391">
    <property type="entry name" value="RESTRICTION OF TELOMERE CAPPING PROTEIN 4"/>
    <property type="match status" value="1"/>
</dbReference>
<evidence type="ECO:0000259" key="8">
    <source>
        <dbReference type="SMART" id="SM01312"/>
    </source>
</evidence>
<dbReference type="GO" id="GO:0005737">
    <property type="term" value="C:cytoplasm"/>
    <property type="evidence" value="ECO:0007669"/>
    <property type="project" value="UniProtKB-SubCell"/>
</dbReference>
<sequence>MPDAALPQLVLSPTNSPSKSTVVEPDKIICPICEDLVDEELLQTFSKGLKMDVARQAKFCRLHKKKSAEQIWEAKGYPNIEWSELKGRIERHHDHIKSLIAGKASETHFGSLLMEKIKSGQNRTLLKTDDYLSPGYYGLRGMSLMTETIVEMFSALLRKRAPQDKLISARGYSGFVQAVLVPELAVMLIQEDMSLSAEKARGVMQDSRAVGE</sequence>
<comment type="function">
    <text evidence="1">May be involved in a process influencing telomere capping.</text>
</comment>
<feature type="domain" description="Restriction of telomere capping protein 4 C-terminal" evidence="8">
    <location>
        <begin position="99"/>
        <end position="212"/>
    </location>
</feature>
<accession>A0A2T3ABC8</accession>
<protein>
    <recommendedName>
        <fullName evidence="5">Restriction of telomere capping protein 4</fullName>
    </recommendedName>
</protein>